<keyword evidence="3" id="KW-0560">Oxidoreductase</keyword>
<dbReference type="InterPro" id="IPR045612">
    <property type="entry name" value="DUF5914"/>
</dbReference>
<dbReference type="PANTHER" id="PTHR21266:SF60">
    <property type="entry name" value="3-KETOSTEROID-9-ALPHA-MONOOXYGENASE, OXYGENASE COMPONENT"/>
    <property type="match status" value="1"/>
</dbReference>
<dbReference type="SUPFAM" id="SSF50022">
    <property type="entry name" value="ISP domain"/>
    <property type="match status" value="1"/>
</dbReference>
<evidence type="ECO:0000256" key="1">
    <source>
        <dbReference type="ARBA" id="ARBA00022714"/>
    </source>
</evidence>
<dbReference type="Pfam" id="PF19299">
    <property type="entry name" value="DUF5914"/>
    <property type="match status" value="1"/>
</dbReference>
<gene>
    <name evidence="8" type="ORF">EV383_1807</name>
</gene>
<dbReference type="Gene3D" id="2.102.10.10">
    <property type="entry name" value="Rieske [2Fe-2S] iron-sulphur domain"/>
    <property type="match status" value="1"/>
</dbReference>
<name>A0A4Q7USU0_PSEST</name>
<dbReference type="RefSeq" id="WP_130289490.1">
    <property type="nucleotide sequence ID" value="NZ_SHKL01000001.1"/>
</dbReference>
<reference evidence="8 9" key="1">
    <citation type="submission" date="2019-02" db="EMBL/GenBank/DDBJ databases">
        <title>Sequencing the genomes of 1000 actinobacteria strains.</title>
        <authorList>
            <person name="Klenk H.-P."/>
        </authorList>
    </citation>
    <scope>NUCLEOTIDE SEQUENCE [LARGE SCALE GENOMIC DNA]</scope>
    <source>
        <strain evidence="8 9">DSM 45779</strain>
    </source>
</reference>
<evidence type="ECO:0000256" key="2">
    <source>
        <dbReference type="ARBA" id="ARBA00022723"/>
    </source>
</evidence>
<evidence type="ECO:0000256" key="5">
    <source>
        <dbReference type="ARBA" id="ARBA00023014"/>
    </source>
</evidence>
<dbReference type="GO" id="GO:0016705">
    <property type="term" value="F:oxidoreductase activity, acting on paired donors, with incorporation or reduction of molecular oxygen"/>
    <property type="evidence" value="ECO:0007669"/>
    <property type="project" value="UniProtKB-ARBA"/>
</dbReference>
<keyword evidence="8" id="KW-0223">Dioxygenase</keyword>
<evidence type="ECO:0000256" key="3">
    <source>
        <dbReference type="ARBA" id="ARBA00023002"/>
    </source>
</evidence>
<evidence type="ECO:0000313" key="9">
    <source>
        <dbReference type="Proteomes" id="UP000291591"/>
    </source>
</evidence>
<keyword evidence="2" id="KW-0479">Metal-binding</keyword>
<dbReference type="InterPro" id="IPR017941">
    <property type="entry name" value="Rieske_2Fe-2S"/>
</dbReference>
<feature type="region of interest" description="Disordered" evidence="6">
    <location>
        <begin position="1"/>
        <end position="26"/>
    </location>
</feature>
<dbReference type="AlphaFoldDB" id="A0A4Q7USU0"/>
<sequence>MRSAGSGSGDRRAGTTPVHRFARTPWAEQAPTYAEADPSVIGGALERARRRPSGNWYVIAASRDVGRDRPVGRTIAGRELVVWRDRDGRAAVGPGACPHLGADLSCARIDRGDLVCHWHGLRLDTSGVPGWSPMPCHDDGVLLWARLDIVGGEQPTVAPPGSARPGHAGRLDAVATVVGVCEPEDIVANRLDPWHGAWLHPYSFARLRVVETPDPDRDDRFLVEVVFRLAGRWGVPVVAEFVCPGPRTVVMRILSGEGVGSVVETHATPLGPGPDGLARTAVVEAVIASSDRPGFARAHRVAPAVRPLMRRVATRLWRDDIAYAQRRYRLRTAPGYRGSATPAASSDPVSRGLRPTA</sequence>
<dbReference type="InterPro" id="IPR050584">
    <property type="entry name" value="Cholesterol_7-desaturase"/>
</dbReference>
<keyword evidence="5" id="KW-0411">Iron-sulfur</keyword>
<accession>A0A4Q7USU0</accession>
<feature type="region of interest" description="Disordered" evidence="6">
    <location>
        <begin position="334"/>
        <end position="357"/>
    </location>
</feature>
<evidence type="ECO:0000313" key="8">
    <source>
        <dbReference type="EMBL" id="RZT84947.1"/>
    </source>
</evidence>
<evidence type="ECO:0000259" key="7">
    <source>
        <dbReference type="PROSITE" id="PS51296"/>
    </source>
</evidence>
<dbReference type="PANTHER" id="PTHR21266">
    <property type="entry name" value="IRON-SULFUR DOMAIN CONTAINING PROTEIN"/>
    <property type="match status" value="1"/>
</dbReference>
<protein>
    <submittedName>
        <fullName evidence="8">Phenylpropionate dioxygenase-like ring-hydroxylating dioxygenase large terminal subunit</fullName>
    </submittedName>
</protein>
<dbReference type="GO" id="GO:0051213">
    <property type="term" value="F:dioxygenase activity"/>
    <property type="evidence" value="ECO:0007669"/>
    <property type="project" value="UniProtKB-KW"/>
</dbReference>
<keyword evidence="1" id="KW-0001">2Fe-2S</keyword>
<dbReference type="Pfam" id="PF00355">
    <property type="entry name" value="Rieske"/>
    <property type="match status" value="1"/>
</dbReference>
<evidence type="ECO:0000256" key="6">
    <source>
        <dbReference type="SAM" id="MobiDB-lite"/>
    </source>
</evidence>
<dbReference type="GO" id="GO:0004497">
    <property type="term" value="F:monooxygenase activity"/>
    <property type="evidence" value="ECO:0007669"/>
    <property type="project" value="UniProtKB-ARBA"/>
</dbReference>
<keyword evidence="9" id="KW-1185">Reference proteome</keyword>
<organism evidence="8 9">
    <name type="scientific">Pseudonocardia sediminis</name>
    <dbReference type="NCBI Taxonomy" id="1397368"/>
    <lineage>
        <taxon>Bacteria</taxon>
        <taxon>Bacillati</taxon>
        <taxon>Actinomycetota</taxon>
        <taxon>Actinomycetes</taxon>
        <taxon>Pseudonocardiales</taxon>
        <taxon>Pseudonocardiaceae</taxon>
        <taxon>Pseudonocardia</taxon>
    </lineage>
</organism>
<dbReference type="InterPro" id="IPR036922">
    <property type="entry name" value="Rieske_2Fe-2S_sf"/>
</dbReference>
<dbReference type="Proteomes" id="UP000291591">
    <property type="component" value="Unassembled WGS sequence"/>
</dbReference>
<dbReference type="GO" id="GO:0046872">
    <property type="term" value="F:metal ion binding"/>
    <property type="evidence" value="ECO:0007669"/>
    <property type="project" value="UniProtKB-KW"/>
</dbReference>
<dbReference type="PROSITE" id="PS51296">
    <property type="entry name" value="RIESKE"/>
    <property type="match status" value="1"/>
</dbReference>
<comment type="caution">
    <text evidence="8">The sequence shown here is derived from an EMBL/GenBank/DDBJ whole genome shotgun (WGS) entry which is preliminary data.</text>
</comment>
<dbReference type="GO" id="GO:0051537">
    <property type="term" value="F:2 iron, 2 sulfur cluster binding"/>
    <property type="evidence" value="ECO:0007669"/>
    <property type="project" value="UniProtKB-KW"/>
</dbReference>
<proteinExistence type="predicted"/>
<evidence type="ECO:0000256" key="4">
    <source>
        <dbReference type="ARBA" id="ARBA00023004"/>
    </source>
</evidence>
<keyword evidence="4" id="KW-0408">Iron</keyword>
<feature type="domain" description="Rieske" evidence="7">
    <location>
        <begin position="56"/>
        <end position="145"/>
    </location>
</feature>
<dbReference type="EMBL" id="SHKL01000001">
    <property type="protein sequence ID" value="RZT84947.1"/>
    <property type="molecule type" value="Genomic_DNA"/>
</dbReference>
<dbReference type="OrthoDB" id="4741956at2"/>